<name>X1BGN9_9ZZZZ</name>
<dbReference type="Gene3D" id="3.65.10.10">
    <property type="entry name" value="Enolpyruvate transferase domain"/>
    <property type="match status" value="1"/>
</dbReference>
<dbReference type="GO" id="GO:0071555">
    <property type="term" value="P:cell wall organization"/>
    <property type="evidence" value="ECO:0007669"/>
    <property type="project" value="UniProtKB-KW"/>
</dbReference>
<evidence type="ECO:0000313" key="17">
    <source>
        <dbReference type="EMBL" id="GAG80362.1"/>
    </source>
</evidence>
<dbReference type="InterPro" id="IPR013792">
    <property type="entry name" value="RNA3'P_cycl/enolpyr_Trfase_a/b"/>
</dbReference>
<keyword evidence="5" id="KW-0808">Transferase</keyword>
<comment type="pathway">
    <text evidence="2">Cell wall biogenesis; peptidoglycan biosynthesis.</text>
</comment>
<dbReference type="Pfam" id="PF00275">
    <property type="entry name" value="EPSP_synthase"/>
    <property type="match status" value="1"/>
</dbReference>
<gene>
    <name evidence="17" type="ORF">S01H4_25887</name>
</gene>
<evidence type="ECO:0000256" key="11">
    <source>
        <dbReference type="ARBA" id="ARBA00039108"/>
    </source>
</evidence>
<keyword evidence="4" id="KW-0132">Cell division</keyword>
<evidence type="ECO:0000256" key="2">
    <source>
        <dbReference type="ARBA" id="ARBA00004752"/>
    </source>
</evidence>
<organism evidence="17">
    <name type="scientific">marine sediment metagenome</name>
    <dbReference type="NCBI Taxonomy" id="412755"/>
    <lineage>
        <taxon>unclassified sequences</taxon>
        <taxon>metagenomes</taxon>
        <taxon>ecological metagenomes</taxon>
    </lineage>
</organism>
<evidence type="ECO:0000256" key="15">
    <source>
        <dbReference type="ARBA" id="ARBA00047527"/>
    </source>
</evidence>
<keyword evidence="6" id="KW-0133">Cell shape</keyword>
<dbReference type="PANTHER" id="PTHR43783">
    <property type="entry name" value="UDP-N-ACETYLGLUCOSAMINE 1-CARBOXYVINYLTRANSFERASE"/>
    <property type="match status" value="1"/>
</dbReference>
<dbReference type="GO" id="GO:0051301">
    <property type="term" value="P:cell division"/>
    <property type="evidence" value="ECO:0007669"/>
    <property type="project" value="UniProtKB-KW"/>
</dbReference>
<evidence type="ECO:0000256" key="8">
    <source>
        <dbReference type="ARBA" id="ARBA00023306"/>
    </source>
</evidence>
<evidence type="ECO:0000256" key="14">
    <source>
        <dbReference type="ARBA" id="ARBA00042842"/>
    </source>
</evidence>
<evidence type="ECO:0000256" key="5">
    <source>
        <dbReference type="ARBA" id="ARBA00022679"/>
    </source>
</evidence>
<evidence type="ECO:0000256" key="12">
    <source>
        <dbReference type="ARBA" id="ARBA00039754"/>
    </source>
</evidence>
<keyword evidence="9" id="KW-0961">Cell wall biogenesis/degradation</keyword>
<evidence type="ECO:0000256" key="3">
    <source>
        <dbReference type="ARBA" id="ARBA00022490"/>
    </source>
</evidence>
<dbReference type="PANTHER" id="PTHR43783:SF1">
    <property type="entry name" value="UDP-N-ACETYLGLUCOSAMINE 1-CARBOXYVINYLTRANSFERASE"/>
    <property type="match status" value="1"/>
</dbReference>
<evidence type="ECO:0000256" key="10">
    <source>
        <dbReference type="ARBA" id="ARBA00038367"/>
    </source>
</evidence>
<protein>
    <recommendedName>
        <fullName evidence="12">UDP-N-acetylglucosamine 1-carboxyvinyltransferase</fullName>
        <ecNumber evidence="11">2.5.1.7</ecNumber>
    </recommendedName>
    <alternativeName>
        <fullName evidence="13">Enoylpyruvate transferase</fullName>
    </alternativeName>
    <alternativeName>
        <fullName evidence="14">UDP-N-acetylglucosamine enolpyruvyl transferase</fullName>
    </alternativeName>
</protein>
<sequence length="52" mass="5517">MKGGKKLSGEVKIAGAKNSALPIIAASLLTDKKVVLENIPDLIDVRTMIELI</sequence>
<evidence type="ECO:0000256" key="4">
    <source>
        <dbReference type="ARBA" id="ARBA00022618"/>
    </source>
</evidence>
<accession>X1BGN9</accession>
<feature type="domain" description="Enolpyruvate transferase" evidence="16">
    <location>
        <begin position="2"/>
        <end position="51"/>
    </location>
</feature>
<comment type="catalytic activity">
    <reaction evidence="15">
        <text>phosphoenolpyruvate + UDP-N-acetyl-alpha-D-glucosamine = UDP-N-acetyl-3-O-(1-carboxyvinyl)-alpha-D-glucosamine + phosphate</text>
        <dbReference type="Rhea" id="RHEA:18681"/>
        <dbReference type="ChEBI" id="CHEBI:43474"/>
        <dbReference type="ChEBI" id="CHEBI:57705"/>
        <dbReference type="ChEBI" id="CHEBI:58702"/>
        <dbReference type="ChEBI" id="CHEBI:68483"/>
        <dbReference type="EC" id="2.5.1.7"/>
    </reaction>
</comment>
<dbReference type="GO" id="GO:0008360">
    <property type="term" value="P:regulation of cell shape"/>
    <property type="evidence" value="ECO:0007669"/>
    <property type="project" value="UniProtKB-KW"/>
</dbReference>
<evidence type="ECO:0000256" key="9">
    <source>
        <dbReference type="ARBA" id="ARBA00023316"/>
    </source>
</evidence>
<proteinExistence type="inferred from homology"/>
<dbReference type="GO" id="GO:0008760">
    <property type="term" value="F:UDP-N-acetylglucosamine 1-carboxyvinyltransferase activity"/>
    <property type="evidence" value="ECO:0007669"/>
    <property type="project" value="UniProtKB-EC"/>
</dbReference>
<comment type="caution">
    <text evidence="17">The sequence shown here is derived from an EMBL/GenBank/DDBJ whole genome shotgun (WGS) entry which is preliminary data.</text>
</comment>
<feature type="non-terminal residue" evidence="17">
    <location>
        <position position="52"/>
    </location>
</feature>
<evidence type="ECO:0000256" key="1">
    <source>
        <dbReference type="ARBA" id="ARBA00004496"/>
    </source>
</evidence>
<evidence type="ECO:0000256" key="13">
    <source>
        <dbReference type="ARBA" id="ARBA00042443"/>
    </source>
</evidence>
<keyword evidence="7" id="KW-0573">Peptidoglycan synthesis</keyword>
<dbReference type="GO" id="GO:0009252">
    <property type="term" value="P:peptidoglycan biosynthetic process"/>
    <property type="evidence" value="ECO:0007669"/>
    <property type="project" value="UniProtKB-KW"/>
</dbReference>
<dbReference type="AlphaFoldDB" id="X1BGN9"/>
<keyword evidence="8" id="KW-0131">Cell cycle</keyword>
<keyword evidence="3" id="KW-0963">Cytoplasm</keyword>
<evidence type="ECO:0000256" key="6">
    <source>
        <dbReference type="ARBA" id="ARBA00022960"/>
    </source>
</evidence>
<dbReference type="EC" id="2.5.1.7" evidence="11"/>
<dbReference type="InterPro" id="IPR001986">
    <property type="entry name" value="Enolpyruvate_Tfrase_dom"/>
</dbReference>
<dbReference type="GO" id="GO:0005737">
    <property type="term" value="C:cytoplasm"/>
    <property type="evidence" value="ECO:0007669"/>
    <property type="project" value="UniProtKB-SubCell"/>
</dbReference>
<dbReference type="InterPro" id="IPR050068">
    <property type="entry name" value="MurA_subfamily"/>
</dbReference>
<evidence type="ECO:0000259" key="16">
    <source>
        <dbReference type="Pfam" id="PF00275"/>
    </source>
</evidence>
<dbReference type="SUPFAM" id="SSF55205">
    <property type="entry name" value="EPT/RTPC-like"/>
    <property type="match status" value="1"/>
</dbReference>
<reference evidence="17" key="1">
    <citation type="journal article" date="2014" name="Front. Microbiol.">
        <title>High frequency of phylogenetically diverse reductive dehalogenase-homologous genes in deep subseafloor sedimentary metagenomes.</title>
        <authorList>
            <person name="Kawai M."/>
            <person name="Futagami T."/>
            <person name="Toyoda A."/>
            <person name="Takaki Y."/>
            <person name="Nishi S."/>
            <person name="Hori S."/>
            <person name="Arai W."/>
            <person name="Tsubouchi T."/>
            <person name="Morono Y."/>
            <person name="Uchiyama I."/>
            <person name="Ito T."/>
            <person name="Fujiyama A."/>
            <person name="Inagaki F."/>
            <person name="Takami H."/>
        </authorList>
    </citation>
    <scope>NUCLEOTIDE SEQUENCE</scope>
    <source>
        <strain evidence="17">Expedition CK06-06</strain>
    </source>
</reference>
<dbReference type="InterPro" id="IPR036968">
    <property type="entry name" value="Enolpyruvate_Tfrase_sf"/>
</dbReference>
<evidence type="ECO:0000256" key="7">
    <source>
        <dbReference type="ARBA" id="ARBA00022984"/>
    </source>
</evidence>
<dbReference type="EMBL" id="BART01012388">
    <property type="protein sequence ID" value="GAG80362.1"/>
    <property type="molecule type" value="Genomic_DNA"/>
</dbReference>
<comment type="similarity">
    <text evidence="10">Belongs to the EPSP synthase family. MurA subfamily.</text>
</comment>
<comment type="subcellular location">
    <subcellularLocation>
        <location evidence="1">Cytoplasm</location>
    </subcellularLocation>
</comment>